<name>A0ACC0M4E5_RHOML</name>
<comment type="caution">
    <text evidence="1">The sequence shown here is derived from an EMBL/GenBank/DDBJ whole genome shotgun (WGS) entry which is preliminary data.</text>
</comment>
<keyword evidence="2" id="KW-1185">Reference proteome</keyword>
<evidence type="ECO:0000313" key="1">
    <source>
        <dbReference type="EMBL" id="KAI8535431.1"/>
    </source>
</evidence>
<accession>A0ACC0M4E5</accession>
<organism evidence="1 2">
    <name type="scientific">Rhododendron molle</name>
    <name type="common">Chinese azalea</name>
    <name type="synonym">Azalea mollis</name>
    <dbReference type="NCBI Taxonomy" id="49168"/>
    <lineage>
        <taxon>Eukaryota</taxon>
        <taxon>Viridiplantae</taxon>
        <taxon>Streptophyta</taxon>
        <taxon>Embryophyta</taxon>
        <taxon>Tracheophyta</taxon>
        <taxon>Spermatophyta</taxon>
        <taxon>Magnoliopsida</taxon>
        <taxon>eudicotyledons</taxon>
        <taxon>Gunneridae</taxon>
        <taxon>Pentapetalae</taxon>
        <taxon>asterids</taxon>
        <taxon>Ericales</taxon>
        <taxon>Ericaceae</taxon>
        <taxon>Ericoideae</taxon>
        <taxon>Rhodoreae</taxon>
        <taxon>Rhododendron</taxon>
    </lineage>
</organism>
<gene>
    <name evidence="1" type="ORF">RHMOL_Rhmol10G0173400</name>
</gene>
<sequence length="66" mass="7705">MSSVHRLHHSPIQGPSPPDGLMYMPRGSWFTTNPRRPRRKTRDAFVTAEEMCAMRFVPLLRCFRSC</sequence>
<dbReference type="EMBL" id="CM046397">
    <property type="protein sequence ID" value="KAI8535431.1"/>
    <property type="molecule type" value="Genomic_DNA"/>
</dbReference>
<protein>
    <submittedName>
        <fullName evidence="1">Uncharacterized protein</fullName>
    </submittedName>
</protein>
<dbReference type="Proteomes" id="UP001062846">
    <property type="component" value="Chromosome 10"/>
</dbReference>
<reference evidence="1" key="1">
    <citation type="submission" date="2022-02" db="EMBL/GenBank/DDBJ databases">
        <title>Plant Genome Project.</title>
        <authorList>
            <person name="Zhang R.-G."/>
        </authorList>
    </citation>
    <scope>NUCLEOTIDE SEQUENCE</scope>
    <source>
        <strain evidence="1">AT1</strain>
    </source>
</reference>
<evidence type="ECO:0000313" key="2">
    <source>
        <dbReference type="Proteomes" id="UP001062846"/>
    </source>
</evidence>
<proteinExistence type="predicted"/>